<sequence>MPPSINIIARTNGVGLDRDVDLIHHALSAAGFNVTVSHCRSISPLRRFFPSKPQFDANIFLERVFPRWFGSAKKNFLIPNQERFPERHLGHLKKIDQVLCKSRHAEDIFTKRGSDCSFIGFTSSDMLDPKVEPDYQSFLHLAGRSTLKGTETILTLWKKHPEWPQLTLIQCKENAPEQVPDNVRLISEYIPHEDIITHLNSHGVHLCTSLSEGWGHYIVEAMSCRAVVVTTDGPPMNEIVAPDRGILVPAQREEARHLGINYYVDPDKLETMISELLLKTTEQKQSFGNNARAWFESNDATLQSRLPATISSLLNA</sequence>
<organism evidence="2 3">
    <name type="scientific">Oceaniferula flava</name>
    <dbReference type="NCBI Taxonomy" id="2800421"/>
    <lineage>
        <taxon>Bacteria</taxon>
        <taxon>Pseudomonadati</taxon>
        <taxon>Verrucomicrobiota</taxon>
        <taxon>Verrucomicrobiia</taxon>
        <taxon>Verrucomicrobiales</taxon>
        <taxon>Verrucomicrobiaceae</taxon>
        <taxon>Oceaniferula</taxon>
    </lineage>
</organism>
<protein>
    <submittedName>
        <fullName evidence="2">Glycosyltransferase</fullName>
    </submittedName>
</protein>
<dbReference type="GO" id="GO:0016757">
    <property type="term" value="F:glycosyltransferase activity"/>
    <property type="evidence" value="ECO:0007669"/>
    <property type="project" value="InterPro"/>
</dbReference>
<reference evidence="2" key="1">
    <citation type="submission" date="2021-01" db="EMBL/GenBank/DDBJ databases">
        <title>Modified the classification status of verrucomicrobia.</title>
        <authorList>
            <person name="Feng X."/>
        </authorList>
    </citation>
    <scope>NUCLEOTIDE SEQUENCE</scope>
    <source>
        <strain evidence="2">5K15</strain>
    </source>
</reference>
<evidence type="ECO:0000259" key="1">
    <source>
        <dbReference type="Pfam" id="PF00534"/>
    </source>
</evidence>
<name>A0AAE2V7E1_9BACT</name>
<dbReference type="Pfam" id="PF00534">
    <property type="entry name" value="Glycos_transf_1"/>
    <property type="match status" value="1"/>
</dbReference>
<accession>A0AAE2V7E1</accession>
<dbReference type="Gene3D" id="3.40.50.2000">
    <property type="entry name" value="Glycogen Phosphorylase B"/>
    <property type="match status" value="1"/>
</dbReference>
<dbReference type="RefSeq" id="WP_309488183.1">
    <property type="nucleotide sequence ID" value="NZ_JAENIG010000001.1"/>
</dbReference>
<evidence type="ECO:0000313" key="2">
    <source>
        <dbReference type="EMBL" id="MBK1853587.1"/>
    </source>
</evidence>
<feature type="domain" description="Glycosyl transferase family 1" evidence="1">
    <location>
        <begin position="180"/>
        <end position="273"/>
    </location>
</feature>
<dbReference type="EMBL" id="JAENIG010000001">
    <property type="protein sequence ID" value="MBK1853587.1"/>
    <property type="molecule type" value="Genomic_DNA"/>
</dbReference>
<proteinExistence type="predicted"/>
<dbReference type="SUPFAM" id="SSF53756">
    <property type="entry name" value="UDP-Glycosyltransferase/glycogen phosphorylase"/>
    <property type="match status" value="1"/>
</dbReference>
<keyword evidence="3" id="KW-1185">Reference proteome</keyword>
<dbReference type="Proteomes" id="UP000634206">
    <property type="component" value="Unassembled WGS sequence"/>
</dbReference>
<dbReference type="PANTHER" id="PTHR12526:SF634">
    <property type="entry name" value="BLL3361 PROTEIN"/>
    <property type="match status" value="1"/>
</dbReference>
<evidence type="ECO:0000313" key="3">
    <source>
        <dbReference type="Proteomes" id="UP000634206"/>
    </source>
</evidence>
<dbReference type="InterPro" id="IPR001296">
    <property type="entry name" value="Glyco_trans_1"/>
</dbReference>
<dbReference type="PANTHER" id="PTHR12526">
    <property type="entry name" value="GLYCOSYLTRANSFERASE"/>
    <property type="match status" value="1"/>
</dbReference>
<comment type="caution">
    <text evidence="2">The sequence shown here is derived from an EMBL/GenBank/DDBJ whole genome shotgun (WGS) entry which is preliminary data.</text>
</comment>
<dbReference type="AlphaFoldDB" id="A0AAE2V7E1"/>
<gene>
    <name evidence="2" type="ORF">JIN83_01320</name>
</gene>